<dbReference type="GO" id="GO:0045259">
    <property type="term" value="C:proton-transporting ATP synthase complex"/>
    <property type="evidence" value="ECO:0007669"/>
    <property type="project" value="UniProtKB-KW"/>
</dbReference>
<protein>
    <recommendedName>
        <fullName evidence="12">ATP synthase complex subunit 8</fullName>
    </recommendedName>
</protein>
<evidence type="ECO:0000256" key="11">
    <source>
        <dbReference type="ARBA" id="ARBA00023310"/>
    </source>
</evidence>
<gene>
    <name evidence="14" type="primary">ATPase 8</name>
</gene>
<evidence type="ECO:0000256" key="3">
    <source>
        <dbReference type="ARBA" id="ARBA00022448"/>
    </source>
</evidence>
<keyword evidence="7 13" id="KW-1133">Transmembrane helix</keyword>
<evidence type="ECO:0000256" key="8">
    <source>
        <dbReference type="ARBA" id="ARBA00023065"/>
    </source>
</evidence>
<accession>T2HWB3</accession>
<evidence type="ECO:0000256" key="5">
    <source>
        <dbReference type="ARBA" id="ARBA00022692"/>
    </source>
</evidence>
<evidence type="ECO:0000256" key="12">
    <source>
        <dbReference type="RuleBase" id="RU003661"/>
    </source>
</evidence>
<keyword evidence="3 12" id="KW-0813">Transport</keyword>
<evidence type="ECO:0000256" key="9">
    <source>
        <dbReference type="ARBA" id="ARBA00023128"/>
    </source>
</evidence>
<evidence type="ECO:0000313" key="14">
    <source>
        <dbReference type="EMBL" id="BAN83663.1"/>
    </source>
</evidence>
<feature type="transmembrane region" description="Helical" evidence="13">
    <location>
        <begin position="6"/>
        <end position="23"/>
    </location>
</feature>
<evidence type="ECO:0000256" key="2">
    <source>
        <dbReference type="ARBA" id="ARBA00008892"/>
    </source>
</evidence>
<evidence type="ECO:0000256" key="4">
    <source>
        <dbReference type="ARBA" id="ARBA00022547"/>
    </source>
</evidence>
<keyword evidence="9 12" id="KW-0496">Mitochondrion</keyword>
<sequence>MPQLQTRWWYPMLMFSWLAYLAFMPPKLLTRTFPKDPTDGAPFQAKVTPWQLPWN</sequence>
<keyword evidence="4 12" id="KW-0138">CF(0)</keyword>
<dbReference type="EMBL" id="AP012517">
    <property type="protein sequence ID" value="BAN83663.1"/>
    <property type="molecule type" value="Genomic_DNA"/>
</dbReference>
<evidence type="ECO:0000256" key="13">
    <source>
        <dbReference type="SAM" id="Phobius"/>
    </source>
</evidence>
<name>T2HWB3_9SCOM</name>
<organism evidence="14">
    <name type="scientific">Scombrolabrax heterolepis</name>
    <dbReference type="NCBI Taxonomy" id="372794"/>
    <lineage>
        <taxon>Eukaryota</taxon>
        <taxon>Metazoa</taxon>
        <taxon>Chordata</taxon>
        <taxon>Craniata</taxon>
        <taxon>Vertebrata</taxon>
        <taxon>Euteleostomi</taxon>
        <taxon>Actinopterygii</taxon>
        <taxon>Neopterygii</taxon>
        <taxon>Teleostei</taxon>
        <taxon>Neoteleostei</taxon>
        <taxon>Acanthomorphata</taxon>
        <taxon>Pelagiaria</taxon>
        <taxon>Scombriformes</taxon>
        <taxon>Scombrolabracidae</taxon>
        <taxon>Scombrolabrax</taxon>
    </lineage>
</organism>
<comment type="similarity">
    <text evidence="2 12">Belongs to the ATPase protein 8 family.</text>
</comment>
<dbReference type="GO" id="GO:0031966">
    <property type="term" value="C:mitochondrial membrane"/>
    <property type="evidence" value="ECO:0007669"/>
    <property type="project" value="UniProtKB-SubCell"/>
</dbReference>
<keyword evidence="11" id="KW-0066">ATP synthesis</keyword>
<dbReference type="Pfam" id="PF00895">
    <property type="entry name" value="ATP-synt_8"/>
    <property type="match status" value="1"/>
</dbReference>
<comment type="subcellular location">
    <subcellularLocation>
        <location evidence="1 12">Mitochondrion membrane</location>
        <topology evidence="1 12">Single-pass membrane protein</topology>
    </subcellularLocation>
</comment>
<dbReference type="AlphaFoldDB" id="T2HWB3"/>
<reference evidence="14" key="1">
    <citation type="journal article" date="2013" name="Mol. Biol. Evol.">
        <title>MitoFish and MitoAnnotator: A Mitochondrial Genome Database of Fish with an Accurate and Automatic Annotation Pipeline.</title>
        <authorList>
            <person name="Iwasaki W."/>
            <person name="Fukunaga T."/>
            <person name="Isagozawa R."/>
            <person name="Yamada K."/>
            <person name="Maeda Y."/>
            <person name="Satoh T.P."/>
            <person name="Sado T."/>
            <person name="Mabuchi K."/>
            <person name="Takeshima H."/>
            <person name="Miya M."/>
            <person name="Nishida M."/>
        </authorList>
    </citation>
    <scope>NUCLEOTIDE SEQUENCE</scope>
</reference>
<evidence type="ECO:0000256" key="1">
    <source>
        <dbReference type="ARBA" id="ARBA00004304"/>
    </source>
</evidence>
<dbReference type="GO" id="GO:0015986">
    <property type="term" value="P:proton motive force-driven ATP synthesis"/>
    <property type="evidence" value="ECO:0007669"/>
    <property type="project" value="InterPro"/>
</dbReference>
<dbReference type="InterPro" id="IPR001421">
    <property type="entry name" value="ATP8_metazoa"/>
</dbReference>
<keyword evidence="8 12" id="KW-0406">Ion transport</keyword>
<keyword evidence="5 12" id="KW-0812">Transmembrane</keyword>
<keyword evidence="10 13" id="KW-0472">Membrane</keyword>
<evidence type="ECO:0000256" key="7">
    <source>
        <dbReference type="ARBA" id="ARBA00022989"/>
    </source>
</evidence>
<reference evidence="14" key="2">
    <citation type="journal article" date="2013" name="PLoS ONE">
        <title>Evolutionary origin of the scombridae (tunas and mackerels): members of a paleogene adaptive radiation with 14 other pelagic fish families.</title>
        <authorList>
            <person name="Miya M."/>
            <person name="Friedman M."/>
            <person name="Satoh T.P."/>
            <person name="Takeshima H."/>
            <person name="Sado T."/>
            <person name="Iwasaki W."/>
            <person name="Yamanoue Y."/>
            <person name="Nakatani M."/>
            <person name="Mabuchi K."/>
            <person name="Inoue J.G."/>
            <person name="Poulsen J.Y."/>
            <person name="Fukunaga T."/>
            <person name="Sato Y."/>
            <person name="Nishida M."/>
        </authorList>
    </citation>
    <scope>NUCLEOTIDE SEQUENCE</scope>
</reference>
<proteinExistence type="inferred from homology"/>
<geneLocation type="mitochondrion" evidence="14"/>
<dbReference type="GO" id="GO:0015078">
    <property type="term" value="F:proton transmembrane transporter activity"/>
    <property type="evidence" value="ECO:0007669"/>
    <property type="project" value="InterPro"/>
</dbReference>
<keyword evidence="6 12" id="KW-0375">Hydrogen ion transport</keyword>
<evidence type="ECO:0000256" key="10">
    <source>
        <dbReference type="ARBA" id="ARBA00023136"/>
    </source>
</evidence>
<evidence type="ECO:0000256" key="6">
    <source>
        <dbReference type="ARBA" id="ARBA00022781"/>
    </source>
</evidence>